<keyword evidence="3" id="KW-1185">Reference proteome</keyword>
<feature type="region of interest" description="Disordered" evidence="1">
    <location>
        <begin position="103"/>
        <end position="128"/>
    </location>
</feature>
<evidence type="ECO:0000256" key="1">
    <source>
        <dbReference type="SAM" id="MobiDB-lite"/>
    </source>
</evidence>
<accession>G2R0E0</accession>
<sequence length="128" mass="13543">MSQPTGVTQHKALIADSPQIHQTGGIVGQLQLSPDRAPDRTEKQKRVQSEAGFGVQANHWRSVRRNPARSTQGLPGPVQGLSVLTCKTVWNGCHGQDKTAAFAAASTGGKKPQRSREAAIGPISSACH</sequence>
<dbReference type="RefSeq" id="XP_003651941.1">
    <property type="nucleotide sequence ID" value="XM_003651893.1"/>
</dbReference>
<dbReference type="KEGG" id="ttt:THITE_2087076"/>
<protein>
    <submittedName>
        <fullName evidence="2">Uncharacterized protein</fullName>
    </submittedName>
</protein>
<name>G2R0E0_THETT</name>
<feature type="compositionally biased region" description="Basic and acidic residues" evidence="1">
    <location>
        <begin position="36"/>
        <end position="48"/>
    </location>
</feature>
<feature type="region of interest" description="Disordered" evidence="1">
    <location>
        <begin position="1"/>
        <end position="77"/>
    </location>
</feature>
<dbReference type="EMBL" id="CP003010">
    <property type="protein sequence ID" value="AEO65605.1"/>
    <property type="molecule type" value="Genomic_DNA"/>
</dbReference>
<reference evidence="2 3" key="1">
    <citation type="journal article" date="2011" name="Nat. Biotechnol.">
        <title>Comparative genomic analysis of the thermophilic biomass-degrading fungi Myceliophthora thermophila and Thielavia terrestris.</title>
        <authorList>
            <person name="Berka R.M."/>
            <person name="Grigoriev I.V."/>
            <person name="Otillar R."/>
            <person name="Salamov A."/>
            <person name="Grimwood J."/>
            <person name="Reid I."/>
            <person name="Ishmael N."/>
            <person name="John T."/>
            <person name="Darmond C."/>
            <person name="Moisan M.-C."/>
            <person name="Henrissat B."/>
            <person name="Coutinho P.M."/>
            <person name="Lombard V."/>
            <person name="Natvig D.O."/>
            <person name="Lindquist E."/>
            <person name="Schmutz J."/>
            <person name="Lucas S."/>
            <person name="Harris P."/>
            <person name="Powlowski J."/>
            <person name="Bellemare A."/>
            <person name="Taylor D."/>
            <person name="Butler G."/>
            <person name="de Vries R.P."/>
            <person name="Allijn I.E."/>
            <person name="van den Brink J."/>
            <person name="Ushinsky S."/>
            <person name="Storms R."/>
            <person name="Powell A.J."/>
            <person name="Paulsen I.T."/>
            <person name="Elbourne L.D.H."/>
            <person name="Baker S.E."/>
            <person name="Magnuson J."/>
            <person name="LaBoissiere S."/>
            <person name="Clutterbuck A.J."/>
            <person name="Martinez D."/>
            <person name="Wogulis M."/>
            <person name="de Leon A.L."/>
            <person name="Rey M.W."/>
            <person name="Tsang A."/>
        </authorList>
    </citation>
    <scope>NUCLEOTIDE SEQUENCE [LARGE SCALE GENOMIC DNA]</scope>
    <source>
        <strain evidence="3">ATCC 38088 / NRRL 8126</strain>
    </source>
</reference>
<dbReference type="HOGENOM" id="CLU_1961113_0_0_1"/>
<evidence type="ECO:0000313" key="2">
    <source>
        <dbReference type="EMBL" id="AEO65605.1"/>
    </source>
</evidence>
<gene>
    <name evidence="2" type="ORF">THITE_2087076</name>
</gene>
<dbReference type="AlphaFoldDB" id="G2R0E0"/>
<organism evidence="2 3">
    <name type="scientific">Thermothielavioides terrestris (strain ATCC 38088 / NRRL 8126)</name>
    <name type="common">Thielavia terrestris</name>
    <dbReference type="NCBI Taxonomy" id="578455"/>
    <lineage>
        <taxon>Eukaryota</taxon>
        <taxon>Fungi</taxon>
        <taxon>Dikarya</taxon>
        <taxon>Ascomycota</taxon>
        <taxon>Pezizomycotina</taxon>
        <taxon>Sordariomycetes</taxon>
        <taxon>Sordariomycetidae</taxon>
        <taxon>Sordariales</taxon>
        <taxon>Chaetomiaceae</taxon>
        <taxon>Thermothielavioides</taxon>
        <taxon>Thermothielavioides terrestris</taxon>
    </lineage>
</organism>
<proteinExistence type="predicted"/>
<dbReference type="Proteomes" id="UP000008181">
    <property type="component" value="Chromosome 2"/>
</dbReference>
<dbReference type="GeneID" id="11517283"/>
<evidence type="ECO:0000313" key="3">
    <source>
        <dbReference type="Proteomes" id="UP000008181"/>
    </source>
</evidence>